<evidence type="ECO:0000313" key="3">
    <source>
        <dbReference type="Proteomes" id="UP000442469"/>
    </source>
</evidence>
<keyword evidence="1" id="KW-1133">Transmembrane helix</keyword>
<comment type="caution">
    <text evidence="2">The sequence shown here is derived from an EMBL/GenBank/DDBJ whole genome shotgun (WGS) entry which is preliminary data.</text>
</comment>
<reference evidence="2 3" key="1">
    <citation type="submission" date="2019-11" db="EMBL/GenBank/DDBJ databases">
        <title>Draft genome sequences of five Paenibacillus species of dairy origin.</title>
        <authorList>
            <person name="Olajide A.M."/>
            <person name="Chen S."/>
            <person name="Lapointe G."/>
        </authorList>
    </citation>
    <scope>NUCLEOTIDE SEQUENCE [LARGE SCALE GENOMIC DNA]</scope>
    <source>
        <strain evidence="2 3">3CT49</strain>
    </source>
</reference>
<proteinExistence type="predicted"/>
<keyword evidence="1" id="KW-0812">Transmembrane</keyword>
<dbReference type="AlphaFoldDB" id="A0A6N8EPY8"/>
<dbReference type="Pfam" id="PF12730">
    <property type="entry name" value="ABC2_membrane_4"/>
    <property type="match status" value="1"/>
</dbReference>
<dbReference type="Proteomes" id="UP000442469">
    <property type="component" value="Unassembled WGS sequence"/>
</dbReference>
<keyword evidence="1" id="KW-0472">Membrane</keyword>
<protein>
    <submittedName>
        <fullName evidence="2">Uncharacterized protein</fullName>
    </submittedName>
</protein>
<gene>
    <name evidence="2" type="ORF">GNQ08_08110</name>
</gene>
<organism evidence="2 3">
    <name type="scientific">Paenibacillus macerans</name>
    <name type="common">Bacillus macerans</name>
    <dbReference type="NCBI Taxonomy" id="44252"/>
    <lineage>
        <taxon>Bacteria</taxon>
        <taxon>Bacillati</taxon>
        <taxon>Bacillota</taxon>
        <taxon>Bacilli</taxon>
        <taxon>Bacillales</taxon>
        <taxon>Paenibacillaceae</taxon>
        <taxon>Paenibacillus</taxon>
    </lineage>
</organism>
<accession>A0A6N8EPY8</accession>
<evidence type="ECO:0000313" key="2">
    <source>
        <dbReference type="EMBL" id="MUG22376.1"/>
    </source>
</evidence>
<sequence>MTWNCLFRRLPACLSKTELTSRKRTPVKIHSRIISKRFGMIVSYGQALLLPSILGIVASMLFFMERDNDTLKNLRTIPVSATRMVTAKILVLFILGLIFSLASVAASMLGGALAGNIHGVFAKLWNNFSLLFPASITLIPDI</sequence>
<evidence type="ECO:0000256" key="1">
    <source>
        <dbReference type="SAM" id="Phobius"/>
    </source>
</evidence>
<dbReference type="EMBL" id="WNZZ01000004">
    <property type="protein sequence ID" value="MUG22376.1"/>
    <property type="molecule type" value="Genomic_DNA"/>
</dbReference>
<feature type="transmembrane region" description="Helical" evidence="1">
    <location>
        <begin position="89"/>
        <end position="114"/>
    </location>
</feature>
<name>A0A6N8EPY8_PAEMA</name>
<feature type="transmembrane region" description="Helical" evidence="1">
    <location>
        <begin position="38"/>
        <end position="64"/>
    </location>
</feature>